<name>A0ABW8TG26_9CLOT</name>
<evidence type="ECO:0000313" key="2">
    <source>
        <dbReference type="Proteomes" id="UP001623592"/>
    </source>
</evidence>
<evidence type="ECO:0000313" key="1">
    <source>
        <dbReference type="EMBL" id="MFL0251141.1"/>
    </source>
</evidence>
<dbReference type="Proteomes" id="UP001623592">
    <property type="component" value="Unassembled WGS sequence"/>
</dbReference>
<gene>
    <name evidence="1" type="ORF">ACJDT4_11960</name>
</gene>
<accession>A0ABW8TG26</accession>
<dbReference type="Gene3D" id="1.10.3290.10">
    <property type="entry name" value="Fido-like domain"/>
    <property type="match status" value="1"/>
</dbReference>
<proteinExistence type="predicted"/>
<comment type="caution">
    <text evidence="1">The sequence shown here is derived from an EMBL/GenBank/DDBJ whole genome shotgun (WGS) entry which is preliminary data.</text>
</comment>
<dbReference type="RefSeq" id="WP_406787797.1">
    <property type="nucleotide sequence ID" value="NZ_JBJIAA010000009.1"/>
</dbReference>
<reference evidence="1 2" key="1">
    <citation type="submission" date="2024-11" db="EMBL/GenBank/DDBJ databases">
        <authorList>
            <person name="Heng Y.C."/>
            <person name="Lim A.C.H."/>
            <person name="Lee J.K.Y."/>
            <person name="Kittelmann S."/>
        </authorList>
    </citation>
    <scope>NUCLEOTIDE SEQUENCE [LARGE SCALE GENOMIC DNA]</scope>
    <source>
        <strain evidence="1 2">WILCCON 0114</strain>
    </source>
</reference>
<organism evidence="1 2">
    <name type="scientific">Clostridium neuense</name>
    <dbReference type="NCBI Taxonomy" id="1728934"/>
    <lineage>
        <taxon>Bacteria</taxon>
        <taxon>Bacillati</taxon>
        <taxon>Bacillota</taxon>
        <taxon>Clostridia</taxon>
        <taxon>Eubacteriales</taxon>
        <taxon>Clostridiaceae</taxon>
        <taxon>Clostridium</taxon>
    </lineage>
</organism>
<dbReference type="InterPro" id="IPR036597">
    <property type="entry name" value="Fido-like_dom_sf"/>
</dbReference>
<dbReference type="EMBL" id="JBJIAA010000009">
    <property type="protein sequence ID" value="MFL0251141.1"/>
    <property type="molecule type" value="Genomic_DNA"/>
</dbReference>
<keyword evidence="2" id="KW-1185">Reference proteome</keyword>
<sequence>MFYDKILRKWIESDNVEDLLNKFLPKFVYCSLRLDNINTTFENIKINKVDKAVKSYMDFCSSVLKLDSNIEVNANDALQSVSRFYCSSYYFLGGRISRMLVNHALIANNLPPIIFFYNDKEEHDLSLHNIEKMVEFLDKQAYKTWMKDYNMKSKTLNYFLDK</sequence>
<protein>
    <submittedName>
        <fullName evidence="1">Uncharacterized protein</fullName>
    </submittedName>
</protein>